<name>A0A561UNF8_9ACTN</name>
<evidence type="ECO:0000256" key="1">
    <source>
        <dbReference type="SAM" id="Coils"/>
    </source>
</evidence>
<dbReference type="RefSeq" id="WP_145906920.1">
    <property type="nucleotide sequence ID" value="NZ_BAAAMZ010000003.1"/>
</dbReference>
<feature type="coiled-coil region" evidence="1">
    <location>
        <begin position="1088"/>
        <end position="1135"/>
    </location>
</feature>
<feature type="region of interest" description="Disordered" evidence="2">
    <location>
        <begin position="576"/>
        <end position="601"/>
    </location>
</feature>
<evidence type="ECO:0000313" key="4">
    <source>
        <dbReference type="Proteomes" id="UP000317940"/>
    </source>
</evidence>
<sequence length="1366" mass="148114">MTLPQPSKTRWQPLRAGLVDIFYYDAEEFRFHDGRLLLRGNNGTGKSKVLALTLPFLLDGELAPNRVEPDGDRAKRMEWNLLLGGKHPNDERTGYTWLEFGRIGEDGTAQYRTIGCGLKAVKGRGIAKHWFFTTALRIGPDLPLLSPTRVPYTRERLRDALQGHGLVHDTATDYRRAVDEQLFGLGQSRYEALVTLLIQLRQPQLSKRPDEKLLSKALTESLPPLDPVLVGEVAEAFRGLDEERQALAALSEASGAAASFLAHYRRYARIAAKRQAGVLRVAHSRYEHLGRDLGEAEKEHTTAEEELAQAEARLGVLEDDRVRLTAARDALNRSPEMDAARELEQAARTAGTLRRAALDRVAAQQTAERTAADWNRRSAAALAQTAADQDVLDQAGDAAHHCAEDAGLDHAPVVEALARDHSPYQDTQRTGERAVERRRQAVTGLAELLTTVDRADDRAREARTEADRRASDLEAGRERAALAAEAVADRGTELVADFRAWSTSTAELLLADPEQALAALEGWTETLAGPNPAVEAAALAHREHAARLTRQETELDAERAAAARERDAVNEEIARLESGGHDAPPAPHTRDQESRTGRPGAPLWRAVDFTADVPAADRAGIEAALEAAGLLDAWLTPDGALLAADTHDAVLLPDGPARGTSLAAVLRPAVDRADPRAAALGDEAVSAVLASIALGADAQHPSWVAVDGRYRLGALAGSWSKPAAHFIGEGSREAARRARLAELADRRAGLVDALTTLDEQRAAVRDRAAVLAAELRSLPTDQPLREAHARHGHEAEAVRRLSERQAQAQELAVTSQEAASEAAARAEEYASDTGLTATRQCLDEVREALSGYRAALAALLPAATARARSAADAAEAAAEARTSGQALTEAAEAAEQARRTAEAATERHRVLGETVGADVEVLFRRLAETDAALERRDVAEKTTRVARDAALSARARAEGRRSEIRARITEATTERDRAVTALRAFAATGLLATALPELAVPPSDESWAPTPAVALARTVHQELDAVEESDRPWELIQQKITAEHKILTDALARHGHSVGMTLHEGVMIVDVVFQGRTHDVPALTSSLREEVEQRARLLSAKERELLENHLVGEVAGALQELIAGAEEQVQAMNRDLADRPTSTGMTLRLLWQPAKDAPQGLEAVRTRLLRQSSDAWRPADRALVGEFLQARIGQDRADHPGDSWADQLNRALDYRSWHTFTIQRRQDGQWKPATGPASGGERVLAASVPLFAAASSHYSSGSPHAPRLIALDEAFAGVDDDSRAKCLGLLASFDLDVVMTSEREWACYPTVPGIGIAQLTRREGIDAVLVTPWRWDGRERVREQQAVPFVPPKAATSEQPTLLGED</sequence>
<protein>
    <submittedName>
        <fullName evidence="3">Uncharacterized protein (TIGR02680 family)</fullName>
    </submittedName>
</protein>
<proteinExistence type="predicted"/>
<gene>
    <name evidence="3" type="ORF">FHX73_114767</name>
</gene>
<dbReference type="InterPro" id="IPR027417">
    <property type="entry name" value="P-loop_NTPase"/>
</dbReference>
<feature type="coiled-coil region" evidence="1">
    <location>
        <begin position="286"/>
        <end position="327"/>
    </location>
</feature>
<evidence type="ECO:0000256" key="2">
    <source>
        <dbReference type="SAM" id="MobiDB-lite"/>
    </source>
</evidence>
<feature type="region of interest" description="Disordered" evidence="2">
    <location>
        <begin position="1345"/>
        <end position="1366"/>
    </location>
</feature>
<dbReference type="SUPFAM" id="SSF52540">
    <property type="entry name" value="P-loop containing nucleoside triphosphate hydrolases"/>
    <property type="match status" value="1"/>
</dbReference>
<keyword evidence="1" id="KW-0175">Coiled coil</keyword>
<reference evidence="3 4" key="1">
    <citation type="submission" date="2019-06" db="EMBL/GenBank/DDBJ databases">
        <title>Sequencing the genomes of 1000 actinobacteria strains.</title>
        <authorList>
            <person name="Klenk H.-P."/>
        </authorList>
    </citation>
    <scope>NUCLEOTIDE SEQUENCE [LARGE SCALE GENOMIC DNA]</scope>
    <source>
        <strain evidence="3 4">DSM 44826</strain>
    </source>
</reference>
<organism evidence="3 4">
    <name type="scientific">Kitasatospora viridis</name>
    <dbReference type="NCBI Taxonomy" id="281105"/>
    <lineage>
        <taxon>Bacteria</taxon>
        <taxon>Bacillati</taxon>
        <taxon>Actinomycetota</taxon>
        <taxon>Actinomycetes</taxon>
        <taxon>Kitasatosporales</taxon>
        <taxon>Streptomycetaceae</taxon>
        <taxon>Kitasatospora</taxon>
    </lineage>
</organism>
<dbReference type="OrthoDB" id="8527901at2"/>
<dbReference type="InterPro" id="IPR013496">
    <property type="entry name" value="CHP02680"/>
</dbReference>
<dbReference type="Pfam" id="PF13558">
    <property type="entry name" value="SbcC_Walker_B"/>
    <property type="match status" value="1"/>
</dbReference>
<evidence type="ECO:0000313" key="3">
    <source>
        <dbReference type="EMBL" id="TWG00887.1"/>
    </source>
</evidence>
<keyword evidence="4" id="KW-1185">Reference proteome</keyword>
<dbReference type="NCBIfam" id="TIGR02680">
    <property type="entry name" value="TIGR02680 family protein"/>
    <property type="match status" value="1"/>
</dbReference>
<dbReference type="EMBL" id="VIWT01000001">
    <property type="protein sequence ID" value="TWG00887.1"/>
    <property type="molecule type" value="Genomic_DNA"/>
</dbReference>
<dbReference type="Proteomes" id="UP000317940">
    <property type="component" value="Unassembled WGS sequence"/>
</dbReference>
<accession>A0A561UNF8</accession>
<comment type="caution">
    <text evidence="3">The sequence shown here is derived from an EMBL/GenBank/DDBJ whole genome shotgun (WGS) entry which is preliminary data.</text>
</comment>